<evidence type="ECO:0000313" key="1">
    <source>
        <dbReference type="EMBL" id="SHH21145.1"/>
    </source>
</evidence>
<reference evidence="1 2" key="1">
    <citation type="submission" date="2016-11" db="EMBL/GenBank/DDBJ databases">
        <authorList>
            <person name="Jaros S."/>
            <person name="Januszkiewicz K."/>
            <person name="Wedrychowicz H."/>
        </authorList>
    </citation>
    <scope>NUCLEOTIDE SEQUENCE [LARGE SCALE GENOMIC DNA]</scope>
    <source>
        <strain evidence="1 2">GAS242</strain>
    </source>
</reference>
<name>A0A1M5R406_9BRAD</name>
<accession>A0A1M5R406</accession>
<sequence length="187" mass="21499">MEFAAASAAANALRVGLNVAVQRSRPELEFYFEVHNDFGPVQHLPERQLLKGVKVSASEHRHQDIFISFFVVNIGSRRAETITLTVGDQFSRRGFLKWGEIFGHPIHQMAPGQLIYLFRLGLNDLHSDDDKLKDIDLTVSAAYNGPRTFWSWLPMLWPRLRKRTRYRTDFVFNAKNIATDLPPARYA</sequence>
<organism evidence="1 2">
    <name type="scientific">Bradyrhizobium erythrophlei</name>
    <dbReference type="NCBI Taxonomy" id="1437360"/>
    <lineage>
        <taxon>Bacteria</taxon>
        <taxon>Pseudomonadati</taxon>
        <taxon>Pseudomonadota</taxon>
        <taxon>Alphaproteobacteria</taxon>
        <taxon>Hyphomicrobiales</taxon>
        <taxon>Nitrobacteraceae</taxon>
        <taxon>Bradyrhizobium</taxon>
    </lineage>
</organism>
<protein>
    <submittedName>
        <fullName evidence="1">Uncharacterized protein</fullName>
    </submittedName>
</protein>
<dbReference type="RefSeq" id="WP_079569292.1">
    <property type="nucleotide sequence ID" value="NZ_LT670818.1"/>
</dbReference>
<dbReference type="Proteomes" id="UP000190675">
    <property type="component" value="Chromosome I"/>
</dbReference>
<evidence type="ECO:0000313" key="2">
    <source>
        <dbReference type="Proteomes" id="UP000190675"/>
    </source>
</evidence>
<gene>
    <name evidence="1" type="ORF">SAMN05444169_6336</name>
</gene>
<dbReference type="OrthoDB" id="7107820at2"/>
<dbReference type="AlphaFoldDB" id="A0A1M5R406"/>
<dbReference type="EMBL" id="LT670818">
    <property type="protein sequence ID" value="SHH21145.1"/>
    <property type="molecule type" value="Genomic_DNA"/>
</dbReference>
<proteinExistence type="predicted"/>